<feature type="domain" description="Integrase catalytic" evidence="11">
    <location>
        <begin position="831"/>
        <end position="992"/>
    </location>
</feature>
<dbReference type="SUPFAM" id="SSF50630">
    <property type="entry name" value="Acid proteases"/>
    <property type="match status" value="1"/>
</dbReference>
<dbReference type="Pfam" id="PF17921">
    <property type="entry name" value="Integrase_H2C2"/>
    <property type="match status" value="1"/>
</dbReference>
<keyword evidence="8" id="KW-0695">RNA-directed DNA polymerase</keyword>
<dbReference type="Gene3D" id="3.30.420.10">
    <property type="entry name" value="Ribonuclease H-like superfamily/Ribonuclease H"/>
    <property type="match status" value="1"/>
</dbReference>
<sequence length="1156" mass="133331">MVKPVEDHQEAAAMDSSDKEGKQQHQGPLEEEQLIDLRDPIDETTSIEDDIRRIEKLNSIKETDLPLYSMTCNGQLVNVLLDTGASTSYISPRLSSYLNIEQVVGREVETAGGHSIGIYARASFELGIVNGCVIPWRAYVLDTKFDLILGQDWFKSVEPIPFWRHDSWQIKHQDKTFTLEPSRRRIIPELAYLITQRQVERYTRQKEISEMFLLFTASNRTSSNDVGNVEFKAMIQEYGDVFRNSLPGLPPARQVEHVIDTGDAKPINKPPFKMSPRELDELRKQLAELLDLGLIRPSASPWGAPVLFVRKKDGSMRLCIDYRAINQVTKRNGHPLPRIDECLERLSGARFFTSIDLKSGYHQVRIREEDVPKTAFNTRYGSYEFLVLPFGLTNAPPTFQRLMNSILGEYLDKFVLVYLDDILVFSRTQEEHIKHVRQVLECLRKSQLYANLKKCEFNKRELEFVGFHVSDQGILPSKSKVAAIQSWPVPTNVQEVRQFVGLASHYRRFVKNFASIAAPLTDLTQGTGHKRRSIEWTKRCQEAFDRIKDCMSSAPILIAPDPDKPFVVETDACDYGVGAVLTQQGDDGVMHPVAFESKKLSPAERTYPAQERELLGILHALRAWRCFIDGRPYVVYTDHHPLRYFRTQSKPTARLTRWVAELELYDPEIRYKPGKDNHVPDILSRRDGPQCEASSSDMEPAYLYTVTSVQESDWPKFYAFPEERRPEMLRDLLNKHKSKFVVRDNMVFRLVKEGDTMREVRFARFAVRADLVDSFHRGFGHAAGKNIVHLVKRHYWWPNMEQDIKEWVASCPQCQLAQNANRDAHHAPMHLTDIPPPFSRWHLDFIGELPPTPKGNRWILVAVDYATSWPIARAVPDANGEAIANFLYEEIVMRFGCPNEIVTDRGANFQSKVLASYIARIKLRHVLTSAYHPRTNGKCERTNGILKQMLRKYVNGAVNHWDQYLDTALFATRIRKHRTTGMSPFYMVYGQDPVLPGDPLKPFIVRDLSDTSPEALKEARLPSLLRLRDARAIAKDRTSKDRQADKERWDFHMQHHVYKVGDLVLMRHENRVNLELNWKGPYRVVACNHDTDTYKLVDMWNKPYNSWVHTDRLKPVNSSSKPSQPWYDPTASRADNRLQPSFSRPNAKHDWLEDDQ</sequence>
<dbReference type="Pfam" id="PF17917">
    <property type="entry name" value="RT_RNaseH"/>
    <property type="match status" value="1"/>
</dbReference>
<dbReference type="PANTHER" id="PTHR37984">
    <property type="entry name" value="PROTEIN CBG26694"/>
    <property type="match status" value="1"/>
</dbReference>
<evidence type="ECO:0000313" key="12">
    <source>
        <dbReference type="EMBL" id="CDH61247.1"/>
    </source>
</evidence>
<dbReference type="GO" id="GO:0004519">
    <property type="term" value="F:endonuclease activity"/>
    <property type="evidence" value="ECO:0007669"/>
    <property type="project" value="UniProtKB-KW"/>
</dbReference>
<dbReference type="CDD" id="cd09274">
    <property type="entry name" value="RNase_HI_RT_Ty3"/>
    <property type="match status" value="1"/>
</dbReference>
<dbReference type="Gene3D" id="1.10.340.70">
    <property type="match status" value="1"/>
</dbReference>
<evidence type="ECO:0000256" key="1">
    <source>
        <dbReference type="ARBA" id="ARBA00012493"/>
    </source>
</evidence>
<organism evidence="12 13">
    <name type="scientific">Lichtheimia corymbifera JMRC:FSU:9682</name>
    <dbReference type="NCBI Taxonomy" id="1263082"/>
    <lineage>
        <taxon>Eukaryota</taxon>
        <taxon>Fungi</taxon>
        <taxon>Fungi incertae sedis</taxon>
        <taxon>Mucoromycota</taxon>
        <taxon>Mucoromycotina</taxon>
        <taxon>Mucoromycetes</taxon>
        <taxon>Mucorales</taxon>
        <taxon>Lichtheimiaceae</taxon>
        <taxon>Lichtheimia</taxon>
    </lineage>
</organism>
<feature type="region of interest" description="Disordered" evidence="9">
    <location>
        <begin position="1"/>
        <end position="41"/>
    </location>
</feature>
<evidence type="ECO:0000313" key="13">
    <source>
        <dbReference type="Proteomes" id="UP000027586"/>
    </source>
</evidence>
<dbReference type="EC" id="2.7.7.49" evidence="1"/>
<dbReference type="OrthoDB" id="2275801at2759"/>
<feature type="compositionally biased region" description="Basic and acidic residues" evidence="9">
    <location>
        <begin position="1"/>
        <end position="23"/>
    </location>
</feature>
<dbReference type="InterPro" id="IPR012337">
    <property type="entry name" value="RNaseH-like_sf"/>
</dbReference>
<evidence type="ECO:0000256" key="9">
    <source>
        <dbReference type="SAM" id="MobiDB-lite"/>
    </source>
</evidence>
<keyword evidence="3" id="KW-0548">Nucleotidyltransferase</keyword>
<keyword evidence="13" id="KW-1185">Reference proteome</keyword>
<name>A0A068SHB3_9FUNG</name>
<protein>
    <recommendedName>
        <fullName evidence="1">RNA-directed DNA polymerase</fullName>
        <ecNumber evidence="1">2.7.7.49</ecNumber>
    </recommendedName>
</protein>
<evidence type="ECO:0000256" key="6">
    <source>
        <dbReference type="ARBA" id="ARBA00022759"/>
    </source>
</evidence>
<dbReference type="InterPro" id="IPR001969">
    <property type="entry name" value="Aspartic_peptidase_AS"/>
</dbReference>
<dbReference type="GO" id="GO:0003676">
    <property type="term" value="F:nucleic acid binding"/>
    <property type="evidence" value="ECO:0007669"/>
    <property type="project" value="InterPro"/>
</dbReference>
<evidence type="ECO:0000256" key="4">
    <source>
        <dbReference type="ARBA" id="ARBA00022722"/>
    </source>
</evidence>
<dbReference type="FunFam" id="3.10.20.370:FF:000001">
    <property type="entry name" value="Retrovirus-related Pol polyprotein from transposon 17.6-like protein"/>
    <property type="match status" value="1"/>
</dbReference>
<keyword evidence="7" id="KW-0378">Hydrolase</keyword>
<dbReference type="GO" id="GO:0005634">
    <property type="term" value="C:nucleus"/>
    <property type="evidence" value="ECO:0007669"/>
    <property type="project" value="UniProtKB-ARBA"/>
</dbReference>
<keyword evidence="4" id="KW-0540">Nuclease</keyword>
<dbReference type="STRING" id="1263082.A0A068SHB3"/>
<dbReference type="SUPFAM" id="SSF56672">
    <property type="entry name" value="DNA/RNA polymerases"/>
    <property type="match status" value="1"/>
</dbReference>
<dbReference type="Pfam" id="PF00078">
    <property type="entry name" value="RVT_1"/>
    <property type="match status" value="1"/>
</dbReference>
<evidence type="ECO:0000256" key="5">
    <source>
        <dbReference type="ARBA" id="ARBA00022750"/>
    </source>
</evidence>
<dbReference type="GO" id="GO:0003964">
    <property type="term" value="F:RNA-directed DNA polymerase activity"/>
    <property type="evidence" value="ECO:0007669"/>
    <property type="project" value="UniProtKB-KW"/>
</dbReference>
<dbReference type="VEuPathDB" id="FungiDB:LCOR_12027.1"/>
<dbReference type="InterPro" id="IPR041588">
    <property type="entry name" value="Integrase_H2C2"/>
</dbReference>
<dbReference type="PROSITE" id="PS50878">
    <property type="entry name" value="RT_POL"/>
    <property type="match status" value="1"/>
</dbReference>
<keyword evidence="2" id="KW-0808">Transferase</keyword>
<dbReference type="Gene3D" id="2.40.70.10">
    <property type="entry name" value="Acid Proteases"/>
    <property type="match status" value="1"/>
</dbReference>
<dbReference type="PROSITE" id="PS50994">
    <property type="entry name" value="INTEGRASE"/>
    <property type="match status" value="1"/>
</dbReference>
<dbReference type="EMBL" id="CBTN010000163">
    <property type="protein sequence ID" value="CDH61247.1"/>
    <property type="molecule type" value="Genomic_DNA"/>
</dbReference>
<evidence type="ECO:0000256" key="8">
    <source>
        <dbReference type="ARBA" id="ARBA00022918"/>
    </source>
</evidence>
<dbReference type="Gene3D" id="3.30.70.270">
    <property type="match status" value="2"/>
</dbReference>
<evidence type="ECO:0000259" key="11">
    <source>
        <dbReference type="PROSITE" id="PS50994"/>
    </source>
</evidence>
<dbReference type="InterPro" id="IPR043128">
    <property type="entry name" value="Rev_trsase/Diguanyl_cyclase"/>
</dbReference>
<dbReference type="Gene3D" id="3.10.10.10">
    <property type="entry name" value="HIV Type 1 Reverse Transcriptase, subunit A, domain 1"/>
    <property type="match status" value="1"/>
</dbReference>
<dbReference type="SUPFAM" id="SSF53098">
    <property type="entry name" value="Ribonuclease H-like"/>
    <property type="match status" value="1"/>
</dbReference>
<dbReference type="CDD" id="cd01647">
    <property type="entry name" value="RT_LTR"/>
    <property type="match status" value="1"/>
</dbReference>
<evidence type="ECO:0000256" key="7">
    <source>
        <dbReference type="ARBA" id="ARBA00022801"/>
    </source>
</evidence>
<dbReference type="InterPro" id="IPR043502">
    <property type="entry name" value="DNA/RNA_pol_sf"/>
</dbReference>
<dbReference type="InterPro" id="IPR021109">
    <property type="entry name" value="Peptidase_aspartic_dom_sf"/>
</dbReference>
<dbReference type="InterPro" id="IPR001584">
    <property type="entry name" value="Integrase_cat-core"/>
</dbReference>
<feature type="compositionally biased region" description="Basic and acidic residues" evidence="9">
    <location>
        <begin position="1147"/>
        <end position="1156"/>
    </location>
</feature>
<feature type="region of interest" description="Disordered" evidence="9">
    <location>
        <begin position="1113"/>
        <end position="1156"/>
    </location>
</feature>
<feature type="domain" description="Reverse transcriptase" evidence="10">
    <location>
        <begin position="290"/>
        <end position="469"/>
    </location>
</feature>
<evidence type="ECO:0000256" key="2">
    <source>
        <dbReference type="ARBA" id="ARBA00022679"/>
    </source>
</evidence>
<dbReference type="InterPro" id="IPR050951">
    <property type="entry name" value="Retrovirus_Pol_polyprotein"/>
</dbReference>
<dbReference type="InterPro" id="IPR041373">
    <property type="entry name" value="RT_RNaseH"/>
</dbReference>
<dbReference type="Pfam" id="PF13975">
    <property type="entry name" value="gag-asp_proteas"/>
    <property type="match status" value="1"/>
</dbReference>
<dbReference type="GO" id="GO:0004190">
    <property type="term" value="F:aspartic-type endopeptidase activity"/>
    <property type="evidence" value="ECO:0007669"/>
    <property type="project" value="UniProtKB-KW"/>
</dbReference>
<dbReference type="Gene3D" id="2.30.30.850">
    <property type="match status" value="1"/>
</dbReference>
<keyword evidence="5" id="KW-0064">Aspartyl protease</keyword>
<evidence type="ECO:0000256" key="3">
    <source>
        <dbReference type="ARBA" id="ARBA00022695"/>
    </source>
</evidence>
<keyword evidence="6" id="KW-0255">Endonuclease</keyword>
<evidence type="ECO:0000259" key="10">
    <source>
        <dbReference type="PROSITE" id="PS50878"/>
    </source>
</evidence>
<gene>
    <name evidence="12" type="ORF">LCOR_12027.1</name>
</gene>
<dbReference type="GO" id="GO:0006508">
    <property type="term" value="P:proteolysis"/>
    <property type="evidence" value="ECO:0007669"/>
    <property type="project" value="InterPro"/>
</dbReference>
<dbReference type="AlphaFoldDB" id="A0A068SHB3"/>
<dbReference type="CDD" id="cd00303">
    <property type="entry name" value="retropepsin_like"/>
    <property type="match status" value="1"/>
</dbReference>
<dbReference type="GO" id="GO:0015074">
    <property type="term" value="P:DNA integration"/>
    <property type="evidence" value="ECO:0007669"/>
    <property type="project" value="InterPro"/>
</dbReference>
<dbReference type="FunFam" id="3.30.420.10:FF:000032">
    <property type="entry name" value="Retrovirus-related Pol polyprotein from transposon 297-like Protein"/>
    <property type="match status" value="1"/>
</dbReference>
<accession>A0A068SHB3</accession>
<dbReference type="Pfam" id="PF00665">
    <property type="entry name" value="rve"/>
    <property type="match status" value="1"/>
</dbReference>
<reference evidence="12" key="1">
    <citation type="submission" date="2013-08" db="EMBL/GenBank/DDBJ databases">
        <title>Gene expansion shapes genome architecture in the human pathogen Lichtheimia corymbifera: an evolutionary genomics analysis in the ancient terrestrial Mucorales (Mucoromycotina).</title>
        <authorList>
            <person name="Schwartze V.U."/>
            <person name="Winter S."/>
            <person name="Shelest E."/>
            <person name="Marcet-Houben M."/>
            <person name="Horn F."/>
            <person name="Wehner S."/>
            <person name="Hoffmann K."/>
            <person name="Riege K."/>
            <person name="Sammeth M."/>
            <person name="Nowrousian M."/>
            <person name="Valiante V."/>
            <person name="Linde J."/>
            <person name="Jacobsen I.D."/>
            <person name="Marz M."/>
            <person name="Brakhage A.A."/>
            <person name="Gabaldon T."/>
            <person name="Bocker S."/>
            <person name="Voigt K."/>
        </authorList>
    </citation>
    <scope>NUCLEOTIDE SEQUENCE [LARGE SCALE GENOMIC DNA]</scope>
    <source>
        <strain evidence="12">FSU 9682</strain>
    </source>
</reference>
<dbReference type="PANTHER" id="PTHR37984:SF5">
    <property type="entry name" value="PROTEIN NYNRIN-LIKE"/>
    <property type="match status" value="1"/>
</dbReference>
<dbReference type="InterPro" id="IPR036397">
    <property type="entry name" value="RNaseH_sf"/>
</dbReference>
<proteinExistence type="predicted"/>
<keyword evidence="5" id="KW-0645">Protease</keyword>
<dbReference type="PROSITE" id="PS00141">
    <property type="entry name" value="ASP_PROTEASE"/>
    <property type="match status" value="1"/>
</dbReference>
<dbReference type="Proteomes" id="UP000027586">
    <property type="component" value="Unassembled WGS sequence"/>
</dbReference>
<dbReference type="FunFam" id="3.30.70.270:FF:000020">
    <property type="entry name" value="Transposon Tf2-6 polyprotein-like Protein"/>
    <property type="match status" value="1"/>
</dbReference>
<dbReference type="InterPro" id="IPR000477">
    <property type="entry name" value="RT_dom"/>
</dbReference>
<comment type="caution">
    <text evidence="12">The sequence shown here is derived from an EMBL/GenBank/DDBJ whole genome shotgun (WGS) entry which is preliminary data.</text>
</comment>